<keyword evidence="1" id="KW-0233">DNA recombination</keyword>
<dbReference type="GO" id="GO:0015074">
    <property type="term" value="P:DNA integration"/>
    <property type="evidence" value="ECO:0007669"/>
    <property type="project" value="InterPro"/>
</dbReference>
<dbReference type="Gene3D" id="1.10.443.10">
    <property type="entry name" value="Intergrase catalytic core"/>
    <property type="match status" value="1"/>
</dbReference>
<gene>
    <name evidence="3" type="ORF">DI626_12050</name>
</gene>
<comment type="caution">
    <text evidence="3">The sequence shown here is derived from an EMBL/GenBank/DDBJ whole genome shotgun (WGS) entry which is preliminary data.</text>
</comment>
<feature type="domain" description="Tyr recombinase" evidence="2">
    <location>
        <begin position="3"/>
        <end position="175"/>
    </location>
</feature>
<dbReference type="SUPFAM" id="SSF56349">
    <property type="entry name" value="DNA breaking-rejoining enzymes"/>
    <property type="match status" value="1"/>
</dbReference>
<evidence type="ECO:0000259" key="2">
    <source>
        <dbReference type="PROSITE" id="PS51898"/>
    </source>
</evidence>
<proteinExistence type="predicted"/>
<dbReference type="PANTHER" id="PTHR30349:SF64">
    <property type="entry name" value="PROPHAGE INTEGRASE INTD-RELATED"/>
    <property type="match status" value="1"/>
</dbReference>
<organism evidence="3 4">
    <name type="scientific">Micavibrio aeruginosavorus</name>
    <dbReference type="NCBI Taxonomy" id="349221"/>
    <lineage>
        <taxon>Bacteria</taxon>
        <taxon>Pseudomonadati</taxon>
        <taxon>Bdellovibrionota</taxon>
        <taxon>Bdellovibrionia</taxon>
        <taxon>Bdellovibrionales</taxon>
        <taxon>Pseudobdellovibrionaceae</taxon>
        <taxon>Micavibrio</taxon>
    </lineage>
</organism>
<sequence length="186" mass="21305">MEARLRYWSKDEISSVFKAAEQADPQFKIYMLWAFYSAMRRSEILNIEWKDVITLPDGGIKIHIPISKSDKSRQIPCNKQMIDLLQSLKVSAGKEQNKIFRFSPKTIQRRIDEVRKICGVPDIRLHDLRTLNITSSLISGVDPKTLTGITGHADLQMIQKHYSVVVNEELVKASDRSGNYIESILT</sequence>
<name>A0A2W4Z9Y2_9BACT</name>
<protein>
    <recommendedName>
        <fullName evidence="2">Tyr recombinase domain-containing protein</fullName>
    </recommendedName>
</protein>
<dbReference type="EMBL" id="QFNK01000395">
    <property type="protein sequence ID" value="PZO78207.1"/>
    <property type="molecule type" value="Genomic_DNA"/>
</dbReference>
<evidence type="ECO:0000256" key="1">
    <source>
        <dbReference type="ARBA" id="ARBA00023172"/>
    </source>
</evidence>
<dbReference type="Pfam" id="PF00589">
    <property type="entry name" value="Phage_integrase"/>
    <property type="match status" value="1"/>
</dbReference>
<dbReference type="PANTHER" id="PTHR30349">
    <property type="entry name" value="PHAGE INTEGRASE-RELATED"/>
    <property type="match status" value="1"/>
</dbReference>
<reference evidence="3 4" key="1">
    <citation type="submission" date="2017-08" db="EMBL/GenBank/DDBJ databases">
        <title>Infants hospitalized years apart are colonized by the same room-sourced microbial strains.</title>
        <authorList>
            <person name="Brooks B."/>
            <person name="Olm M.R."/>
            <person name="Firek B.A."/>
            <person name="Baker R."/>
            <person name="Thomas B.C."/>
            <person name="Morowitz M.J."/>
            <person name="Banfield J.F."/>
        </authorList>
    </citation>
    <scope>NUCLEOTIDE SEQUENCE [LARGE SCALE GENOMIC DNA]</scope>
    <source>
        <strain evidence="3">S2_018_000_R2_104</strain>
    </source>
</reference>
<accession>A0A2W4Z9Y2</accession>
<dbReference type="Proteomes" id="UP000249557">
    <property type="component" value="Unassembled WGS sequence"/>
</dbReference>
<dbReference type="AlphaFoldDB" id="A0A2W4Z9Y2"/>
<evidence type="ECO:0000313" key="3">
    <source>
        <dbReference type="EMBL" id="PZO78207.1"/>
    </source>
</evidence>
<dbReference type="CDD" id="cd00796">
    <property type="entry name" value="INT_Rci_Hp1_C"/>
    <property type="match status" value="1"/>
</dbReference>
<dbReference type="InterPro" id="IPR002104">
    <property type="entry name" value="Integrase_catalytic"/>
</dbReference>
<dbReference type="GO" id="GO:0003677">
    <property type="term" value="F:DNA binding"/>
    <property type="evidence" value="ECO:0007669"/>
    <property type="project" value="InterPro"/>
</dbReference>
<dbReference type="PROSITE" id="PS51898">
    <property type="entry name" value="TYR_RECOMBINASE"/>
    <property type="match status" value="1"/>
</dbReference>
<evidence type="ECO:0000313" key="4">
    <source>
        <dbReference type="Proteomes" id="UP000249557"/>
    </source>
</evidence>
<dbReference type="InterPro" id="IPR013762">
    <property type="entry name" value="Integrase-like_cat_sf"/>
</dbReference>
<dbReference type="InterPro" id="IPR011010">
    <property type="entry name" value="DNA_brk_join_enz"/>
</dbReference>
<dbReference type="InterPro" id="IPR050090">
    <property type="entry name" value="Tyrosine_recombinase_XerCD"/>
</dbReference>
<dbReference type="GO" id="GO:0006310">
    <property type="term" value="P:DNA recombination"/>
    <property type="evidence" value="ECO:0007669"/>
    <property type="project" value="UniProtKB-KW"/>
</dbReference>